<dbReference type="OrthoDB" id="980856at2"/>
<reference evidence="1 2" key="1">
    <citation type="submission" date="2018-07" db="EMBL/GenBank/DDBJ databases">
        <title>Motiliproteus coralliicola sp. nov., a bacterium isolated from Coral.</title>
        <authorList>
            <person name="Wang G."/>
        </authorList>
    </citation>
    <scope>NUCLEOTIDE SEQUENCE [LARGE SCALE GENOMIC DNA]</scope>
    <source>
        <strain evidence="1 2">C34</strain>
    </source>
</reference>
<dbReference type="Proteomes" id="UP000253769">
    <property type="component" value="Unassembled WGS sequence"/>
</dbReference>
<dbReference type="Gene3D" id="1.10.490.10">
    <property type="entry name" value="Globins"/>
    <property type="match status" value="1"/>
</dbReference>
<dbReference type="InterPro" id="IPR009050">
    <property type="entry name" value="Globin-like_sf"/>
</dbReference>
<proteinExistence type="predicted"/>
<dbReference type="GO" id="GO:0020037">
    <property type="term" value="F:heme binding"/>
    <property type="evidence" value="ECO:0007669"/>
    <property type="project" value="InterPro"/>
</dbReference>
<keyword evidence="2" id="KW-1185">Reference proteome</keyword>
<comment type="caution">
    <text evidence="1">The sequence shown here is derived from an EMBL/GenBank/DDBJ whole genome shotgun (WGS) entry which is preliminary data.</text>
</comment>
<dbReference type="InterPro" id="IPR012292">
    <property type="entry name" value="Globin/Proto"/>
</dbReference>
<dbReference type="EMBL" id="QQOH01000001">
    <property type="protein sequence ID" value="RDE25044.1"/>
    <property type="molecule type" value="Genomic_DNA"/>
</dbReference>
<dbReference type="GO" id="GO:0019825">
    <property type="term" value="F:oxygen binding"/>
    <property type="evidence" value="ECO:0007669"/>
    <property type="project" value="InterPro"/>
</dbReference>
<dbReference type="SUPFAM" id="SSF46458">
    <property type="entry name" value="Globin-like"/>
    <property type="match status" value="1"/>
</dbReference>
<gene>
    <name evidence="1" type="ORF">DV711_05615</name>
</gene>
<evidence type="ECO:0000313" key="2">
    <source>
        <dbReference type="Proteomes" id="UP000253769"/>
    </source>
</evidence>
<protein>
    <submittedName>
        <fullName evidence="1">Globin</fullName>
    </submittedName>
</protein>
<accession>A0A369WWY3</accession>
<sequence length="136" mass="16510">MDYEQLFDQSFERCRARDDLEPFFESFYNRYLQTDQRVAEVFANTDMARQQKMLEKSFYRLLIFYATNSADDYIEQIAVLHNRHHLNITPDLYDLWLQALIETVSEYDTEFDDSIELAWRLVLSTGITYMKFKYDH</sequence>
<evidence type="ECO:0000313" key="1">
    <source>
        <dbReference type="EMBL" id="RDE25044.1"/>
    </source>
</evidence>
<dbReference type="AlphaFoldDB" id="A0A369WWY3"/>
<organism evidence="1 2">
    <name type="scientific">Motiliproteus coralliicola</name>
    <dbReference type="NCBI Taxonomy" id="2283196"/>
    <lineage>
        <taxon>Bacteria</taxon>
        <taxon>Pseudomonadati</taxon>
        <taxon>Pseudomonadota</taxon>
        <taxon>Gammaproteobacteria</taxon>
        <taxon>Oceanospirillales</taxon>
        <taxon>Oceanospirillaceae</taxon>
        <taxon>Motiliproteus</taxon>
    </lineage>
</organism>
<name>A0A369WWY3_9GAMM</name>
<dbReference type="RefSeq" id="WP_114694639.1">
    <property type="nucleotide sequence ID" value="NZ_QQOH01000001.1"/>
</dbReference>